<feature type="compositionally biased region" description="Low complexity" evidence="1">
    <location>
        <begin position="1"/>
        <end position="17"/>
    </location>
</feature>
<name>A0A834CQ36_ORYME</name>
<accession>A0A834CQ36</accession>
<proteinExistence type="predicted"/>
<evidence type="ECO:0000313" key="2">
    <source>
        <dbReference type="EMBL" id="KAF6730811.1"/>
    </source>
</evidence>
<organism evidence="2 3">
    <name type="scientific">Oryzias melastigma</name>
    <name type="common">Marine medaka</name>
    <dbReference type="NCBI Taxonomy" id="30732"/>
    <lineage>
        <taxon>Eukaryota</taxon>
        <taxon>Metazoa</taxon>
        <taxon>Chordata</taxon>
        <taxon>Craniata</taxon>
        <taxon>Vertebrata</taxon>
        <taxon>Euteleostomi</taxon>
        <taxon>Actinopterygii</taxon>
        <taxon>Neopterygii</taxon>
        <taxon>Teleostei</taxon>
        <taxon>Neoteleostei</taxon>
        <taxon>Acanthomorphata</taxon>
        <taxon>Ovalentaria</taxon>
        <taxon>Atherinomorphae</taxon>
        <taxon>Beloniformes</taxon>
        <taxon>Adrianichthyidae</taxon>
        <taxon>Oryziinae</taxon>
        <taxon>Oryzias</taxon>
    </lineage>
</organism>
<dbReference type="Proteomes" id="UP000646548">
    <property type="component" value="Unassembled WGS sequence"/>
</dbReference>
<dbReference type="EMBL" id="WKFB01000230">
    <property type="protein sequence ID" value="KAF6730811.1"/>
    <property type="molecule type" value="Genomic_DNA"/>
</dbReference>
<dbReference type="AlphaFoldDB" id="A0A834CQ36"/>
<feature type="compositionally biased region" description="Low complexity" evidence="1">
    <location>
        <begin position="39"/>
        <end position="48"/>
    </location>
</feature>
<evidence type="ECO:0000313" key="3">
    <source>
        <dbReference type="Proteomes" id="UP000646548"/>
    </source>
</evidence>
<feature type="region of interest" description="Disordered" evidence="1">
    <location>
        <begin position="1"/>
        <end position="48"/>
    </location>
</feature>
<comment type="caution">
    <text evidence="2">The sequence shown here is derived from an EMBL/GenBank/DDBJ whole genome shotgun (WGS) entry which is preliminary data.</text>
</comment>
<protein>
    <submittedName>
        <fullName evidence="2">Uncharacterized protein</fullName>
    </submittedName>
</protein>
<reference evidence="2" key="1">
    <citation type="journal article" name="BMC Genomics">
        <title>Long-read sequencing and de novo genome assembly of marine medaka (Oryzias melastigma).</title>
        <authorList>
            <person name="Liang P."/>
            <person name="Saqib H.S.A."/>
            <person name="Ni X."/>
            <person name="Shen Y."/>
        </authorList>
    </citation>
    <scope>NUCLEOTIDE SEQUENCE</scope>
    <source>
        <strain evidence="2">Bigg-433</strain>
    </source>
</reference>
<gene>
    <name evidence="2" type="ORF">FQA47_008414</name>
</gene>
<sequence length="153" mass="16589">MRKGLSGSESGLSWSGDGVRRWRRQSRTGSAEQCGYATSSSGSAPPASVHQRYYTCLPPSFKSESAAAVPVNLRGRISSSRVHLGAAASTSSSTFICRMKSTTPPPAKSRLLPATMKRRLNGLRRSPRLPCKLLTFNRQRSSACVCDEQRAVQ</sequence>
<evidence type="ECO:0000256" key="1">
    <source>
        <dbReference type="SAM" id="MobiDB-lite"/>
    </source>
</evidence>